<feature type="transmembrane region" description="Helical" evidence="1">
    <location>
        <begin position="87"/>
        <end position="106"/>
    </location>
</feature>
<sequence length="213" mass="22967">MKGTSHLVVGATVGAVAGFKAQSDPMTVLLCTAVGGASALVPDLDTNGLAANRVTLSKQISKTVLRLLGVALLLIIVYQSISRGFQTSDLTYGFAGLALVVLSQLITQRRLLTLTGIFVVLFGLYLHNSTGILLAGSYIIIASFLPHRSYTHSVLGIVFFAFILHHLMLEWPMKGVFEAGLAGYISHIVADMKILPMNRRGVKPFAPVWNRVF</sequence>
<organism evidence="2 3">
    <name type="scientific">Sporosarcina newyorkensis</name>
    <dbReference type="NCBI Taxonomy" id="759851"/>
    <lineage>
        <taxon>Bacteria</taxon>
        <taxon>Bacillati</taxon>
        <taxon>Bacillota</taxon>
        <taxon>Bacilli</taxon>
        <taxon>Bacillales</taxon>
        <taxon>Caryophanaceae</taxon>
        <taxon>Sporosarcina</taxon>
    </lineage>
</organism>
<accession>A0A1T4YN51</accession>
<keyword evidence="1" id="KW-1133">Transmembrane helix</keyword>
<evidence type="ECO:0000313" key="2">
    <source>
        <dbReference type="EMBL" id="SKB02695.1"/>
    </source>
</evidence>
<feature type="transmembrane region" description="Helical" evidence="1">
    <location>
        <begin position="118"/>
        <end position="144"/>
    </location>
</feature>
<dbReference type="Pfam" id="PF04307">
    <property type="entry name" value="YdjM"/>
    <property type="match status" value="1"/>
</dbReference>
<gene>
    <name evidence="2" type="ORF">SAMN04244570_3053</name>
</gene>
<dbReference type="EMBL" id="FUYJ01000006">
    <property type="protein sequence ID" value="SKB02695.1"/>
    <property type="molecule type" value="Genomic_DNA"/>
</dbReference>
<feature type="transmembrane region" description="Helical" evidence="1">
    <location>
        <begin position="63"/>
        <end position="81"/>
    </location>
</feature>
<evidence type="ECO:0000256" key="1">
    <source>
        <dbReference type="SAM" id="Phobius"/>
    </source>
</evidence>
<evidence type="ECO:0000313" key="3">
    <source>
        <dbReference type="Proteomes" id="UP000190042"/>
    </source>
</evidence>
<dbReference type="InterPro" id="IPR007404">
    <property type="entry name" value="YdjM-like"/>
</dbReference>
<reference evidence="3" key="1">
    <citation type="submission" date="2017-02" db="EMBL/GenBank/DDBJ databases">
        <authorList>
            <person name="Varghese N."/>
            <person name="Submissions S."/>
        </authorList>
    </citation>
    <scope>NUCLEOTIDE SEQUENCE [LARGE SCALE GENOMIC DNA]</scope>
    <source>
        <strain evidence="3">DSM 23966</strain>
    </source>
</reference>
<dbReference type="AlphaFoldDB" id="A0A1T4YN51"/>
<keyword evidence="1" id="KW-0472">Membrane</keyword>
<keyword evidence="1" id="KW-0812">Transmembrane</keyword>
<keyword evidence="3" id="KW-1185">Reference proteome</keyword>
<dbReference type="Proteomes" id="UP000190042">
    <property type="component" value="Unassembled WGS sequence"/>
</dbReference>
<feature type="transmembrane region" description="Helical" evidence="1">
    <location>
        <begin position="150"/>
        <end position="169"/>
    </location>
</feature>
<dbReference type="RefSeq" id="WP_009497964.1">
    <property type="nucleotide sequence ID" value="NZ_FUYJ01000006.1"/>
</dbReference>
<name>A0A1T4YN51_9BACL</name>
<proteinExistence type="predicted"/>
<protein>
    <submittedName>
        <fullName evidence="2">Inner membrane protein</fullName>
    </submittedName>
</protein>